<keyword evidence="3" id="KW-1185">Reference proteome</keyword>
<dbReference type="AlphaFoldDB" id="A0A8H8DIC6"/>
<dbReference type="EMBL" id="JAEFCI010006839">
    <property type="protein sequence ID" value="KAG5459443.1"/>
    <property type="molecule type" value="Genomic_DNA"/>
</dbReference>
<organism evidence="2 3">
    <name type="scientific">Olpidium bornovanus</name>
    <dbReference type="NCBI Taxonomy" id="278681"/>
    <lineage>
        <taxon>Eukaryota</taxon>
        <taxon>Fungi</taxon>
        <taxon>Fungi incertae sedis</taxon>
        <taxon>Olpidiomycota</taxon>
        <taxon>Olpidiomycotina</taxon>
        <taxon>Olpidiomycetes</taxon>
        <taxon>Olpidiales</taxon>
        <taxon>Olpidiaceae</taxon>
        <taxon>Olpidium</taxon>
    </lineage>
</organism>
<dbReference type="Proteomes" id="UP000673691">
    <property type="component" value="Unassembled WGS sequence"/>
</dbReference>
<feature type="region of interest" description="Disordered" evidence="1">
    <location>
        <begin position="45"/>
        <end position="66"/>
    </location>
</feature>
<protein>
    <submittedName>
        <fullName evidence="2">Uncharacterized protein</fullName>
    </submittedName>
</protein>
<evidence type="ECO:0000313" key="3">
    <source>
        <dbReference type="Proteomes" id="UP000673691"/>
    </source>
</evidence>
<evidence type="ECO:0000256" key="1">
    <source>
        <dbReference type="SAM" id="MobiDB-lite"/>
    </source>
</evidence>
<reference evidence="2 3" key="1">
    <citation type="journal article" name="Sci. Rep.">
        <title>Genome-scale phylogenetic analyses confirm Olpidium as the closest living zoosporic fungus to the non-flagellated, terrestrial fungi.</title>
        <authorList>
            <person name="Chang Y."/>
            <person name="Rochon D."/>
            <person name="Sekimoto S."/>
            <person name="Wang Y."/>
            <person name="Chovatia M."/>
            <person name="Sandor L."/>
            <person name="Salamov A."/>
            <person name="Grigoriev I.V."/>
            <person name="Stajich J.E."/>
            <person name="Spatafora J.W."/>
        </authorList>
    </citation>
    <scope>NUCLEOTIDE SEQUENCE [LARGE SCALE GENOMIC DNA]</scope>
    <source>
        <strain evidence="2">S191</strain>
    </source>
</reference>
<comment type="caution">
    <text evidence="2">The sequence shown here is derived from an EMBL/GenBank/DDBJ whole genome shotgun (WGS) entry which is preliminary data.</text>
</comment>
<proteinExistence type="predicted"/>
<sequence>MGRPCRYHCRMGRICRKSRGRNHQTLGDNDACEVDDARSVRSLRSVRHRKGHSGERIPREAKKKKKTIIWRDHGGYGV</sequence>
<name>A0A8H8DIC6_9FUNG</name>
<evidence type="ECO:0000313" key="2">
    <source>
        <dbReference type="EMBL" id="KAG5459443.1"/>
    </source>
</evidence>
<accession>A0A8H8DIC6</accession>
<gene>
    <name evidence="2" type="ORF">BJ554DRAFT_156</name>
</gene>